<evidence type="ECO:0000259" key="1">
    <source>
        <dbReference type="Pfam" id="PF05686"/>
    </source>
</evidence>
<feature type="domain" description="Glycosyl transferase CAP10" evidence="1">
    <location>
        <begin position="1"/>
        <end position="69"/>
    </location>
</feature>
<dbReference type="EMBL" id="BPVZ01000002">
    <property type="protein sequence ID" value="GKU88194.1"/>
    <property type="molecule type" value="Genomic_DNA"/>
</dbReference>
<dbReference type="PANTHER" id="PTHR12203:SF74">
    <property type="entry name" value="GLYCOSYLTRANSFERASE"/>
    <property type="match status" value="1"/>
</dbReference>
<gene>
    <name evidence="2" type="ORF">SLEP1_g2488</name>
</gene>
<organism evidence="2 3">
    <name type="scientific">Rubroshorea leprosula</name>
    <dbReference type="NCBI Taxonomy" id="152421"/>
    <lineage>
        <taxon>Eukaryota</taxon>
        <taxon>Viridiplantae</taxon>
        <taxon>Streptophyta</taxon>
        <taxon>Embryophyta</taxon>
        <taxon>Tracheophyta</taxon>
        <taxon>Spermatophyta</taxon>
        <taxon>Magnoliopsida</taxon>
        <taxon>eudicotyledons</taxon>
        <taxon>Gunneridae</taxon>
        <taxon>Pentapetalae</taxon>
        <taxon>rosids</taxon>
        <taxon>malvids</taxon>
        <taxon>Malvales</taxon>
        <taxon>Dipterocarpaceae</taxon>
        <taxon>Rubroshorea</taxon>
    </lineage>
</organism>
<accession>A0AAV5HSR1</accession>
<dbReference type="InterPro" id="IPR051091">
    <property type="entry name" value="O-Glucosyltr/Glycosyltrsf_90"/>
</dbReference>
<name>A0AAV5HSR1_9ROSI</name>
<dbReference type="AlphaFoldDB" id="A0AAV5HSR1"/>
<comment type="caution">
    <text evidence="2">The sequence shown here is derived from an EMBL/GenBank/DDBJ whole genome shotgun (WGS) entry which is preliminary data.</text>
</comment>
<dbReference type="PANTHER" id="PTHR12203">
    <property type="entry name" value="KDEL LYS-ASP-GLU-LEU CONTAINING - RELATED"/>
    <property type="match status" value="1"/>
</dbReference>
<reference evidence="2 3" key="1">
    <citation type="journal article" date="2021" name="Commun. Biol.">
        <title>The genome of Shorea leprosula (Dipterocarpaceae) highlights the ecological relevance of drought in aseasonal tropical rainforests.</title>
        <authorList>
            <person name="Ng K.K.S."/>
            <person name="Kobayashi M.J."/>
            <person name="Fawcett J.A."/>
            <person name="Hatakeyama M."/>
            <person name="Paape T."/>
            <person name="Ng C.H."/>
            <person name="Ang C.C."/>
            <person name="Tnah L.H."/>
            <person name="Lee C.T."/>
            <person name="Nishiyama T."/>
            <person name="Sese J."/>
            <person name="O'Brien M.J."/>
            <person name="Copetti D."/>
            <person name="Mohd Noor M.I."/>
            <person name="Ong R.C."/>
            <person name="Putra M."/>
            <person name="Sireger I.Z."/>
            <person name="Indrioko S."/>
            <person name="Kosugi Y."/>
            <person name="Izuno A."/>
            <person name="Isagi Y."/>
            <person name="Lee S.L."/>
            <person name="Shimizu K.K."/>
        </authorList>
    </citation>
    <scope>NUCLEOTIDE SEQUENCE [LARGE SCALE GENOMIC DNA]</scope>
    <source>
        <strain evidence="2">214</strain>
    </source>
</reference>
<sequence length="90" mass="10584">MQPLQHDWPIRDDTMCASLKFAVEWGNTHAEEAMTIGETATKLVQEDLKMDYVYDYMFHVVDEYSELESVVDKMFPLVNTWTFHVVKSLH</sequence>
<evidence type="ECO:0000313" key="3">
    <source>
        <dbReference type="Proteomes" id="UP001054252"/>
    </source>
</evidence>
<dbReference type="Pfam" id="PF05686">
    <property type="entry name" value="Glyco_transf_90"/>
    <property type="match status" value="1"/>
</dbReference>
<dbReference type="Proteomes" id="UP001054252">
    <property type="component" value="Unassembled WGS sequence"/>
</dbReference>
<evidence type="ECO:0000313" key="2">
    <source>
        <dbReference type="EMBL" id="GKU88194.1"/>
    </source>
</evidence>
<keyword evidence="3" id="KW-1185">Reference proteome</keyword>
<dbReference type="InterPro" id="IPR006598">
    <property type="entry name" value="CAP10"/>
</dbReference>
<proteinExistence type="predicted"/>
<protein>
    <recommendedName>
        <fullName evidence="1">Glycosyl transferase CAP10 domain-containing protein</fullName>
    </recommendedName>
</protein>